<proteinExistence type="predicted"/>
<evidence type="ECO:0000313" key="1">
    <source>
        <dbReference type="EnsemblPlants" id="EMT17125"/>
    </source>
</evidence>
<reference evidence="1" key="1">
    <citation type="submission" date="2015-06" db="UniProtKB">
        <authorList>
            <consortium name="EnsemblPlants"/>
        </authorList>
    </citation>
    <scope>IDENTIFICATION</scope>
</reference>
<organism evidence="1">
    <name type="scientific">Aegilops tauschii</name>
    <name type="common">Tausch's goatgrass</name>
    <name type="synonym">Aegilops squarrosa</name>
    <dbReference type="NCBI Taxonomy" id="37682"/>
    <lineage>
        <taxon>Eukaryota</taxon>
        <taxon>Viridiplantae</taxon>
        <taxon>Streptophyta</taxon>
        <taxon>Embryophyta</taxon>
        <taxon>Tracheophyta</taxon>
        <taxon>Spermatophyta</taxon>
        <taxon>Magnoliopsida</taxon>
        <taxon>Liliopsida</taxon>
        <taxon>Poales</taxon>
        <taxon>Poaceae</taxon>
        <taxon>BOP clade</taxon>
        <taxon>Pooideae</taxon>
        <taxon>Triticodae</taxon>
        <taxon>Triticeae</taxon>
        <taxon>Triticinae</taxon>
        <taxon>Aegilops</taxon>
    </lineage>
</organism>
<sequence length="254" mass="28184">MGQRCCAYRKFIAATSGRSMSTSWTRQAPTPWLRLQQQIMEPAGGATGSRTSSSIVQLLARPSLVIPYHETIKRVLIVTEVALPSNTGSNFTLQTNDELLDKLRHHSPFTVRITPPPEAVQCPNASFLVIVSTITAPKRILSLGNLLALIFQGSIMRSLVYLQFGEVEIGARWGVAVCVEMARCNVTGRIPLFSVDEDADFTKGSVKHWAMDTLSSWDGVDILPLVEDDTWSSDRSTLLFVINVIMIYSMYYIV</sequence>
<protein>
    <submittedName>
        <fullName evidence="1">Uncharacterized protein</fullName>
    </submittedName>
</protein>
<dbReference type="AlphaFoldDB" id="N1QZN5"/>
<dbReference type="EnsemblPlants" id="EMT17125">
    <property type="protein sequence ID" value="EMT17125"/>
    <property type="gene ID" value="F775_06838"/>
</dbReference>
<name>N1QZN5_AEGTA</name>
<accession>N1QZN5</accession>